<keyword evidence="2" id="KW-1185">Reference proteome</keyword>
<accession>A0ABP9GC66</accession>
<evidence type="ECO:0000313" key="1">
    <source>
        <dbReference type="EMBL" id="GAA4927230.1"/>
    </source>
</evidence>
<dbReference type="PANTHER" id="PTHR10151:SF120">
    <property type="entry name" value="BIS(5'-ADENOSYL)-TRIPHOSPHATASE"/>
    <property type="match status" value="1"/>
</dbReference>
<proteinExistence type="predicted"/>
<protein>
    <submittedName>
        <fullName evidence="1">Alkaline phosphatase family protein</fullName>
    </submittedName>
</protein>
<name>A0ABP9GC66_9MICC</name>
<evidence type="ECO:0000313" key="2">
    <source>
        <dbReference type="Proteomes" id="UP001500368"/>
    </source>
</evidence>
<dbReference type="Proteomes" id="UP001500368">
    <property type="component" value="Unassembled WGS sequence"/>
</dbReference>
<dbReference type="EMBL" id="BAABLW010000007">
    <property type="protein sequence ID" value="GAA4927230.1"/>
    <property type="molecule type" value="Genomic_DNA"/>
</dbReference>
<organism evidence="1 2">
    <name type="scientific">Nesterenkonia rhizosphaerae</name>
    <dbReference type="NCBI Taxonomy" id="1348272"/>
    <lineage>
        <taxon>Bacteria</taxon>
        <taxon>Bacillati</taxon>
        <taxon>Actinomycetota</taxon>
        <taxon>Actinomycetes</taxon>
        <taxon>Micrococcales</taxon>
        <taxon>Micrococcaceae</taxon>
        <taxon>Nesterenkonia</taxon>
    </lineage>
</organism>
<dbReference type="RefSeq" id="WP_345478485.1">
    <property type="nucleotide sequence ID" value="NZ_BAABLW010000007.1"/>
</dbReference>
<dbReference type="InterPro" id="IPR002591">
    <property type="entry name" value="Phosphodiest/P_Trfase"/>
</dbReference>
<dbReference type="SUPFAM" id="SSF53649">
    <property type="entry name" value="Alkaline phosphatase-like"/>
    <property type="match status" value="1"/>
</dbReference>
<reference evidence="2" key="1">
    <citation type="journal article" date="2019" name="Int. J. Syst. Evol. Microbiol.">
        <title>The Global Catalogue of Microorganisms (GCM) 10K type strain sequencing project: providing services to taxonomists for standard genome sequencing and annotation.</title>
        <authorList>
            <consortium name="The Broad Institute Genomics Platform"/>
            <consortium name="The Broad Institute Genome Sequencing Center for Infectious Disease"/>
            <person name="Wu L."/>
            <person name="Ma J."/>
        </authorList>
    </citation>
    <scope>NUCLEOTIDE SEQUENCE [LARGE SCALE GENOMIC DNA]</scope>
    <source>
        <strain evidence="2">JCM 19129</strain>
    </source>
</reference>
<dbReference type="Pfam" id="PF01663">
    <property type="entry name" value="Phosphodiest"/>
    <property type="match status" value="1"/>
</dbReference>
<sequence length="402" mass="43158">MSLPLPPAPDYDGAHLRHVLPSACAALGLEGFANRLDIPPCSIAVVIMVDGLGDHNLAAHTGHARFLASAWRRAAQGRVLDCGAPATTSASLTSLGTGKAPGEHGMLGYDLLAPELGRVVNMLGGWDDDVDPRSWQRHPSVLQQAVDAGARVLTASRSQFRDSALTTAALSGGEFLGADRIESRFRAAQEWIMDRRTAKGGVRRGPAPAQLVYLYVDELDKTGHHAGVDSVMWRSMLENLDEAARRLCSALTERYGDEVAVLLTADHGMLDIAEQDLVDIAECDDLLRGVAHTGGDPRMMYLYAEAEQDPVELAARWRAEFGDVAWVLTRDKAIAAGWFGAVEERVLGRLGDVIIAAHAPIAIFDTARTGVGIMSMVGMHGSLTEVERKIPLLELTGRGFTG</sequence>
<dbReference type="InterPro" id="IPR017850">
    <property type="entry name" value="Alkaline_phosphatase_core_sf"/>
</dbReference>
<dbReference type="PANTHER" id="PTHR10151">
    <property type="entry name" value="ECTONUCLEOTIDE PYROPHOSPHATASE/PHOSPHODIESTERASE"/>
    <property type="match status" value="1"/>
</dbReference>
<comment type="caution">
    <text evidence="1">The sequence shown here is derived from an EMBL/GenBank/DDBJ whole genome shotgun (WGS) entry which is preliminary data.</text>
</comment>
<gene>
    <name evidence="1" type="ORF">GCM10025790_26630</name>
</gene>
<dbReference type="Gene3D" id="3.40.720.10">
    <property type="entry name" value="Alkaline Phosphatase, subunit A"/>
    <property type="match status" value="1"/>
</dbReference>